<evidence type="ECO:0000313" key="2">
    <source>
        <dbReference type="Proteomes" id="UP000565441"/>
    </source>
</evidence>
<gene>
    <name evidence="1" type="ORF">D9615_010542</name>
</gene>
<accession>A0A8H5GLF0</accession>
<comment type="caution">
    <text evidence="1">The sequence shown here is derived from an EMBL/GenBank/DDBJ whole genome shotgun (WGS) entry which is preliminary data.</text>
</comment>
<organism evidence="1 2">
    <name type="scientific">Tricholomella constricta</name>
    <dbReference type="NCBI Taxonomy" id="117010"/>
    <lineage>
        <taxon>Eukaryota</taxon>
        <taxon>Fungi</taxon>
        <taxon>Dikarya</taxon>
        <taxon>Basidiomycota</taxon>
        <taxon>Agaricomycotina</taxon>
        <taxon>Agaricomycetes</taxon>
        <taxon>Agaricomycetidae</taxon>
        <taxon>Agaricales</taxon>
        <taxon>Tricholomatineae</taxon>
        <taxon>Lyophyllaceae</taxon>
        <taxon>Tricholomella</taxon>
    </lineage>
</organism>
<reference evidence="1 2" key="1">
    <citation type="journal article" date="2020" name="ISME J.">
        <title>Uncovering the hidden diversity of litter-decomposition mechanisms in mushroom-forming fungi.</title>
        <authorList>
            <person name="Floudas D."/>
            <person name="Bentzer J."/>
            <person name="Ahren D."/>
            <person name="Johansson T."/>
            <person name="Persson P."/>
            <person name="Tunlid A."/>
        </authorList>
    </citation>
    <scope>NUCLEOTIDE SEQUENCE [LARGE SCALE GENOMIC DNA]</scope>
    <source>
        <strain evidence="1 2">CBS 661.87</strain>
    </source>
</reference>
<dbReference type="EMBL" id="JAACJP010000074">
    <property type="protein sequence ID" value="KAF5366884.1"/>
    <property type="molecule type" value="Genomic_DNA"/>
</dbReference>
<name>A0A8H5GLF0_9AGAR</name>
<dbReference type="AlphaFoldDB" id="A0A8H5GLF0"/>
<evidence type="ECO:0000313" key="1">
    <source>
        <dbReference type="EMBL" id="KAF5366884.1"/>
    </source>
</evidence>
<keyword evidence="2" id="KW-1185">Reference proteome</keyword>
<dbReference type="Proteomes" id="UP000565441">
    <property type="component" value="Unassembled WGS sequence"/>
</dbReference>
<proteinExistence type="predicted"/>
<protein>
    <submittedName>
        <fullName evidence="1">Uncharacterized protein</fullName>
    </submittedName>
</protein>
<sequence>MLTFVLGLSGRNFLHKDTSEEYRDYEFFVLDLKFVGVIYCARALKLIREQFHRPGYAHSFRGNWLEVRTSPSISGSDTHTHYRRLLAAGLKVNDRRAAERELRQGTILTGIKGTFVPGNLTEDVAKEQLDDAEKLTTKHD</sequence>